<dbReference type="Proteomes" id="UP000886110">
    <property type="component" value="Unassembled WGS sequence"/>
</dbReference>
<dbReference type="Gene3D" id="3.40.50.1010">
    <property type="entry name" value="5'-nuclease"/>
    <property type="match status" value="1"/>
</dbReference>
<dbReference type="InterPro" id="IPR004088">
    <property type="entry name" value="KH_dom_type_1"/>
</dbReference>
<dbReference type="Pfam" id="PF00013">
    <property type="entry name" value="KH_1"/>
    <property type="match status" value="1"/>
</dbReference>
<dbReference type="PANTHER" id="PTHR11603">
    <property type="entry name" value="AAA FAMILY ATPASE"/>
    <property type="match status" value="1"/>
</dbReference>
<evidence type="ECO:0000256" key="1">
    <source>
        <dbReference type="ARBA" id="ARBA00006611"/>
    </source>
</evidence>
<accession>A0A7C5DAS0</accession>
<dbReference type="InterPro" id="IPR004087">
    <property type="entry name" value="KH_dom"/>
</dbReference>
<comment type="caution">
    <text evidence="7">The sequence shown here is derived from an EMBL/GenBank/DDBJ whole genome shotgun (WGS) entry which is preliminary data.</text>
</comment>
<evidence type="ECO:0000313" key="7">
    <source>
        <dbReference type="EMBL" id="HHE04702.1"/>
    </source>
</evidence>
<dbReference type="Gene3D" id="3.30.1370.10">
    <property type="entry name" value="K Homology domain, type 1"/>
    <property type="match status" value="1"/>
</dbReference>
<dbReference type="SUPFAM" id="SSF88723">
    <property type="entry name" value="PIN domain-like"/>
    <property type="match status" value="1"/>
</dbReference>
<dbReference type="InterPro" id="IPR003593">
    <property type="entry name" value="AAA+_ATPase"/>
</dbReference>
<sequence length="624" mass="69982">MALTGLKSKYLVSEENLSGKIWVPDTSVIVDGSILKIIEKRIPSKIVIHNAVLDELQAQANVNKETGFEGLMNLVRLREKCEELGVPVEYYGKRPSYEDILLAKKGAIDSIIRDSVPELDGVLITSDKVQALSALSKGIKTFYVEIKRDGRLRILDFFTINTMSVHLKVNAPPYAKIGSPGNFKLVKIRDTPFTAEEFEVIVRELMEEVGRNPKAFLEIDYGGATVLQIEDLRVVIARPPFSEGPEITAVRPIAKVTLDDYKVSEELKKRIIEKQRGILIAGPPGAGKTTLAQAIAIFLRDHGYIVKTMEDPRDLQVPDDITQYTRLDNSMAKTAEVLLLVRPDYTIYDELRRTEDFQVFADMRLAGVGMIGVTHATRAVDAIQRLIGRVELGVIPQVVDTVIFVEGGKISKVYELRYTVKVPTGMYAEDLARPVIEVLDFATKDLEYEIYSFGEEVVVMPIKEMERRVVPGLYKIAKEEIEKKLRKKLKVPFVVEVISDNLIKLYVPPKEIPKIIGKDGRNIEKLEKYFGVRIDVAPLEKVSTTKTLPPDVIRVEPSFTSKSVIIDVGREYSGKQVEIYVGDKHVLTAIVGSKGVIRIKRNTNIGALIEEAVNNGIPIYYRFV</sequence>
<dbReference type="NCBIfam" id="NF010335">
    <property type="entry name" value="PRK13764.1"/>
    <property type="match status" value="1"/>
</dbReference>
<feature type="domain" description="K Homology" evidence="4">
    <location>
        <begin position="499"/>
        <end position="587"/>
    </location>
</feature>
<comment type="similarity">
    <text evidence="2">In the N-terminal section; belongs to the PINc/VapC protein family.</text>
</comment>
<dbReference type="InterPro" id="IPR027417">
    <property type="entry name" value="P-loop_NTPase"/>
</dbReference>
<feature type="domain" description="PIN" evidence="6">
    <location>
        <begin position="20"/>
        <end position="132"/>
    </location>
</feature>
<evidence type="ECO:0000256" key="2">
    <source>
        <dbReference type="ARBA" id="ARBA00046345"/>
    </source>
</evidence>
<dbReference type="CDD" id="cd09878">
    <property type="entry name" value="PIN_VapC_VirB11L-ATPase-like"/>
    <property type="match status" value="1"/>
</dbReference>
<keyword evidence="3" id="KW-0694">RNA-binding</keyword>
<dbReference type="InterPro" id="IPR009019">
    <property type="entry name" value="KH_sf_prok-type"/>
</dbReference>
<dbReference type="PROSITE" id="PS50084">
    <property type="entry name" value="KH_TYPE_1"/>
    <property type="match status" value="1"/>
</dbReference>
<organism evidence="7">
    <name type="scientific">candidate division WOR-3 bacterium</name>
    <dbReference type="NCBI Taxonomy" id="2052148"/>
    <lineage>
        <taxon>Bacteria</taxon>
        <taxon>Bacteria division WOR-3</taxon>
    </lineage>
</organism>
<dbReference type="InterPro" id="IPR001482">
    <property type="entry name" value="T2SS/T4SS_dom"/>
</dbReference>
<dbReference type="InterPro" id="IPR052041">
    <property type="entry name" value="Nucleic_acid_metab_PIN/TRAM"/>
</dbReference>
<dbReference type="EMBL" id="DRTB01000100">
    <property type="protein sequence ID" value="HHE04702.1"/>
    <property type="molecule type" value="Genomic_DNA"/>
</dbReference>
<dbReference type="PANTHER" id="PTHR11603:SF147">
    <property type="entry name" value="MEMBRANE PROTEIN"/>
    <property type="match status" value="1"/>
</dbReference>
<dbReference type="SUPFAM" id="SSF52540">
    <property type="entry name" value="P-loop containing nucleoside triphosphate hydrolases"/>
    <property type="match status" value="1"/>
</dbReference>
<dbReference type="InterPro" id="IPR036612">
    <property type="entry name" value="KH_dom_type_1_sf"/>
</dbReference>
<dbReference type="AlphaFoldDB" id="A0A7C5DAS0"/>
<dbReference type="InterPro" id="IPR002716">
    <property type="entry name" value="PIN_dom"/>
</dbReference>
<gene>
    <name evidence="7" type="ORF">ENL19_01410</name>
</gene>
<dbReference type="SMART" id="SM00670">
    <property type="entry name" value="PINc"/>
    <property type="match status" value="1"/>
</dbReference>
<dbReference type="InterPro" id="IPR029060">
    <property type="entry name" value="PIN-like_dom_sf"/>
</dbReference>
<dbReference type="Gene3D" id="3.40.50.300">
    <property type="entry name" value="P-loop containing nucleotide triphosphate hydrolases"/>
    <property type="match status" value="1"/>
</dbReference>
<proteinExistence type="inferred from homology"/>
<evidence type="ECO:0000259" key="4">
    <source>
        <dbReference type="SMART" id="SM00322"/>
    </source>
</evidence>
<evidence type="ECO:0000259" key="6">
    <source>
        <dbReference type="SMART" id="SM00670"/>
    </source>
</evidence>
<evidence type="ECO:0000259" key="5">
    <source>
        <dbReference type="SMART" id="SM00382"/>
    </source>
</evidence>
<dbReference type="SUPFAM" id="SSF54814">
    <property type="entry name" value="Prokaryotic type KH domain (KH-domain type II)"/>
    <property type="match status" value="1"/>
</dbReference>
<feature type="domain" description="AAA+ ATPase" evidence="5">
    <location>
        <begin position="274"/>
        <end position="396"/>
    </location>
</feature>
<dbReference type="SMART" id="SM00322">
    <property type="entry name" value="KH"/>
    <property type="match status" value="1"/>
</dbReference>
<evidence type="ECO:0000256" key="3">
    <source>
        <dbReference type="PROSITE-ProRule" id="PRU00117"/>
    </source>
</evidence>
<comment type="similarity">
    <text evidence="1">Belongs to the GSP E family.</text>
</comment>
<dbReference type="Pfam" id="PF00437">
    <property type="entry name" value="T2SSE"/>
    <property type="match status" value="1"/>
</dbReference>
<protein>
    <submittedName>
        <fullName evidence="7">ATPase</fullName>
    </submittedName>
</protein>
<dbReference type="SMART" id="SM00382">
    <property type="entry name" value="AAA"/>
    <property type="match status" value="1"/>
</dbReference>
<reference evidence="7" key="1">
    <citation type="journal article" date="2020" name="mSystems">
        <title>Genome- and Community-Level Interaction Insights into Carbon Utilization and Element Cycling Functions of Hydrothermarchaeota in Hydrothermal Sediment.</title>
        <authorList>
            <person name="Zhou Z."/>
            <person name="Liu Y."/>
            <person name="Xu W."/>
            <person name="Pan J."/>
            <person name="Luo Z.H."/>
            <person name="Li M."/>
        </authorList>
    </citation>
    <scope>NUCLEOTIDE SEQUENCE [LARGE SCALE GENOMIC DNA]</scope>
    <source>
        <strain evidence="7">HyVt-74</strain>
    </source>
</reference>
<name>A0A7C5DAS0_UNCW3</name>
<dbReference type="GO" id="GO:0003723">
    <property type="term" value="F:RNA binding"/>
    <property type="evidence" value="ECO:0007669"/>
    <property type="project" value="UniProtKB-UniRule"/>
</dbReference>